<dbReference type="InterPro" id="IPR043519">
    <property type="entry name" value="NT_sf"/>
</dbReference>
<comment type="caution">
    <text evidence="3">The sequence shown here is derived from an EMBL/GenBank/DDBJ whole genome shotgun (WGS) entry which is preliminary data.</text>
</comment>
<evidence type="ECO:0000313" key="4">
    <source>
        <dbReference type="Proteomes" id="UP000636505"/>
    </source>
</evidence>
<dbReference type="GO" id="GO:0005737">
    <property type="term" value="C:cytoplasm"/>
    <property type="evidence" value="ECO:0007669"/>
    <property type="project" value="UniProtKB-SubCell"/>
</dbReference>
<protein>
    <recommendedName>
        <fullName evidence="2">Ribosomal silencing factor RsfS</fullName>
    </recommendedName>
</protein>
<comment type="subunit">
    <text evidence="2">Interacts with ribosomal protein uL14 (rplN).</text>
</comment>
<dbReference type="GO" id="GO:0017148">
    <property type="term" value="P:negative regulation of translation"/>
    <property type="evidence" value="ECO:0007669"/>
    <property type="project" value="UniProtKB-UniRule"/>
</dbReference>
<proteinExistence type="inferred from homology"/>
<evidence type="ECO:0000313" key="3">
    <source>
        <dbReference type="EMBL" id="MBE9076111.1"/>
    </source>
</evidence>
<organism evidence="3 4">
    <name type="scientific">Vasconcelosia minhoensis LEGE 07310</name>
    <dbReference type="NCBI Taxonomy" id="915328"/>
    <lineage>
        <taxon>Bacteria</taxon>
        <taxon>Bacillati</taxon>
        <taxon>Cyanobacteriota</taxon>
        <taxon>Cyanophyceae</taxon>
        <taxon>Nodosilineales</taxon>
        <taxon>Cymatolegaceae</taxon>
        <taxon>Vasconcelosia</taxon>
        <taxon>Vasconcelosia minhoensis</taxon>
    </lineage>
</organism>
<dbReference type="EMBL" id="JADEXG010000003">
    <property type="protein sequence ID" value="MBE9076111.1"/>
    <property type="molecule type" value="Genomic_DNA"/>
</dbReference>
<dbReference type="AlphaFoldDB" id="A0A8J7AL39"/>
<dbReference type="GO" id="GO:0090071">
    <property type="term" value="P:negative regulation of ribosome biogenesis"/>
    <property type="evidence" value="ECO:0007669"/>
    <property type="project" value="UniProtKB-UniRule"/>
</dbReference>
<dbReference type="RefSeq" id="WP_193904845.1">
    <property type="nucleotide sequence ID" value="NZ_JADEXG010000003.1"/>
</dbReference>
<sequence>MATENIRELSLVPDPDSYQEDAAAKALAMTIAQAADDRKAGDIAILQTGDVSYLADYFVIVTGFSNVQVRAIARSIEDAVDEQWQRQALRVEGTSEGRWVLQDFGEVIVHIFLPNEREYYDLEAFWGHAERVEFIPEPTSDQNSFSP</sequence>
<accession>A0A8J7AL39</accession>
<dbReference type="HAMAP" id="MF_01477">
    <property type="entry name" value="Iojap_RsfS"/>
    <property type="match status" value="1"/>
</dbReference>
<evidence type="ECO:0000256" key="1">
    <source>
        <dbReference type="ARBA" id="ARBA00010574"/>
    </source>
</evidence>
<dbReference type="SUPFAM" id="SSF81301">
    <property type="entry name" value="Nucleotidyltransferase"/>
    <property type="match status" value="1"/>
</dbReference>
<dbReference type="InterPro" id="IPR004394">
    <property type="entry name" value="Iojap/RsfS/C7orf30"/>
</dbReference>
<dbReference type="GO" id="GO:0042256">
    <property type="term" value="P:cytosolic ribosome assembly"/>
    <property type="evidence" value="ECO:0007669"/>
    <property type="project" value="UniProtKB-UniRule"/>
</dbReference>
<keyword evidence="4" id="KW-1185">Reference proteome</keyword>
<evidence type="ECO:0000256" key="2">
    <source>
        <dbReference type="HAMAP-Rule" id="MF_01477"/>
    </source>
</evidence>
<dbReference type="Gene3D" id="3.30.460.10">
    <property type="entry name" value="Beta Polymerase, domain 2"/>
    <property type="match status" value="1"/>
</dbReference>
<dbReference type="Pfam" id="PF02410">
    <property type="entry name" value="RsfS"/>
    <property type="match status" value="1"/>
</dbReference>
<comment type="subcellular location">
    <subcellularLocation>
        <location evidence="2">Cytoplasm</location>
    </subcellularLocation>
</comment>
<keyword evidence="2" id="KW-0963">Cytoplasm</keyword>
<comment type="similarity">
    <text evidence="1 2">Belongs to the Iojap/RsfS family.</text>
</comment>
<dbReference type="Proteomes" id="UP000636505">
    <property type="component" value="Unassembled WGS sequence"/>
</dbReference>
<dbReference type="NCBIfam" id="TIGR00090">
    <property type="entry name" value="rsfS_iojap_ybeB"/>
    <property type="match status" value="1"/>
</dbReference>
<comment type="function">
    <text evidence="2">Functions as a ribosomal silencing factor. Interacts with ribosomal protein uL14 (rplN), blocking formation of intersubunit bridge B8. Prevents association of the 30S and 50S ribosomal subunits and the formation of functional ribosomes, thus repressing translation.</text>
</comment>
<dbReference type="GO" id="GO:0043023">
    <property type="term" value="F:ribosomal large subunit binding"/>
    <property type="evidence" value="ECO:0007669"/>
    <property type="project" value="TreeGrafter"/>
</dbReference>
<keyword evidence="2" id="KW-0678">Repressor</keyword>
<dbReference type="PANTHER" id="PTHR21043">
    <property type="entry name" value="IOJAP SUPERFAMILY ORTHOLOG"/>
    <property type="match status" value="1"/>
</dbReference>
<gene>
    <name evidence="2 3" type="primary">rsfS</name>
    <name evidence="3" type="ORF">IQ241_02175</name>
</gene>
<reference evidence="3" key="1">
    <citation type="submission" date="2020-10" db="EMBL/GenBank/DDBJ databases">
        <authorList>
            <person name="Castelo-Branco R."/>
            <person name="Eusebio N."/>
            <person name="Adriana R."/>
            <person name="Vieira A."/>
            <person name="Brugerolle De Fraissinette N."/>
            <person name="Rezende De Castro R."/>
            <person name="Schneider M.P."/>
            <person name="Vasconcelos V."/>
            <person name="Leao P.N."/>
        </authorList>
    </citation>
    <scope>NUCLEOTIDE SEQUENCE</scope>
    <source>
        <strain evidence="3">LEGE 07310</strain>
    </source>
</reference>
<dbReference type="PANTHER" id="PTHR21043:SF0">
    <property type="entry name" value="MITOCHONDRIAL ASSEMBLY OF RIBOSOMAL LARGE SUBUNIT PROTEIN 1"/>
    <property type="match status" value="1"/>
</dbReference>
<keyword evidence="2" id="KW-0810">Translation regulation</keyword>
<name>A0A8J7AL39_9CYAN</name>